<keyword evidence="1" id="KW-1133">Transmembrane helix</keyword>
<organism evidence="2 3">
    <name type="scientific">Hymenobacter ginkgonis</name>
    <dbReference type="NCBI Taxonomy" id="2682976"/>
    <lineage>
        <taxon>Bacteria</taxon>
        <taxon>Pseudomonadati</taxon>
        <taxon>Bacteroidota</taxon>
        <taxon>Cytophagia</taxon>
        <taxon>Cytophagales</taxon>
        <taxon>Hymenobacteraceae</taxon>
        <taxon>Hymenobacter</taxon>
    </lineage>
</organism>
<dbReference type="Proteomes" id="UP000441336">
    <property type="component" value="Unassembled WGS sequence"/>
</dbReference>
<feature type="transmembrane region" description="Helical" evidence="1">
    <location>
        <begin position="269"/>
        <end position="295"/>
    </location>
</feature>
<keyword evidence="3" id="KW-1185">Reference proteome</keyword>
<evidence type="ECO:0000313" key="2">
    <source>
        <dbReference type="EMBL" id="MVN78523.1"/>
    </source>
</evidence>
<feature type="transmembrane region" description="Helical" evidence="1">
    <location>
        <begin position="226"/>
        <end position="249"/>
    </location>
</feature>
<evidence type="ECO:0000313" key="3">
    <source>
        <dbReference type="Proteomes" id="UP000441336"/>
    </source>
</evidence>
<protein>
    <recommendedName>
        <fullName evidence="4">Glycerophosphoryl diester phosphodiesterase membrane domain-containing protein</fullName>
    </recommendedName>
</protein>
<name>A0A7K1TJI6_9BACT</name>
<feature type="transmembrane region" description="Helical" evidence="1">
    <location>
        <begin position="178"/>
        <end position="205"/>
    </location>
</feature>
<comment type="caution">
    <text evidence="2">The sequence shown here is derived from an EMBL/GenBank/DDBJ whole genome shotgun (WGS) entry which is preliminary data.</text>
</comment>
<reference evidence="2 3" key="1">
    <citation type="submission" date="2019-12" db="EMBL/GenBank/DDBJ databases">
        <title>Hymenobacter sp. HMF4947 Genome sequencing and assembly.</title>
        <authorList>
            <person name="Kang H."/>
            <person name="Cha I."/>
            <person name="Kim H."/>
            <person name="Joh K."/>
        </authorList>
    </citation>
    <scope>NUCLEOTIDE SEQUENCE [LARGE SCALE GENOMIC DNA]</scope>
    <source>
        <strain evidence="2 3">HMF4947</strain>
    </source>
</reference>
<proteinExistence type="predicted"/>
<dbReference type="EMBL" id="WQKZ01000005">
    <property type="protein sequence ID" value="MVN78523.1"/>
    <property type="molecule type" value="Genomic_DNA"/>
</dbReference>
<dbReference type="AlphaFoldDB" id="A0A7K1TJI6"/>
<evidence type="ECO:0000256" key="1">
    <source>
        <dbReference type="SAM" id="Phobius"/>
    </source>
</evidence>
<dbReference type="RefSeq" id="WP_157568714.1">
    <property type="nucleotide sequence ID" value="NZ_WQKZ01000005.1"/>
</dbReference>
<feature type="transmembrane region" description="Helical" evidence="1">
    <location>
        <begin position="38"/>
        <end position="57"/>
    </location>
</feature>
<feature type="transmembrane region" description="Helical" evidence="1">
    <location>
        <begin position="85"/>
        <end position="115"/>
    </location>
</feature>
<sequence length="338" mass="36424">MKNTYTQAADFWQERDFGAKISATFEFIGAHWRLLGKCLLYFTLPFSLVMGIGLGFFNNSVYNMSGRAVAAQHSGGAFPTASSPFAMFSFGGLGLAVAGGVLAFLVLSGTLYGYLRARLRLPATEPVTPTDVWAEMRAKLGRMVLASLLLAFGGGLGFSILFGGLVGGIAAVQPGVGATALAFLLVLIPSIYLSIALSLYFPVLWLEDLSILASIGRCFHLIRGQWWATLGLLLIAGFLQSILSIVFAVPQYAVMFGKVLQVPGLNSDVLGLITNCLYATGIIFTYTIPLLALVFQYFNLTEQKDGFGLRLLVDKLGQSQGLPVAQSSHYRPDEEGEY</sequence>
<gene>
    <name evidence="2" type="ORF">GO988_19500</name>
</gene>
<keyword evidence="1" id="KW-0812">Transmembrane</keyword>
<accession>A0A7K1TJI6</accession>
<keyword evidence="1" id="KW-0472">Membrane</keyword>
<evidence type="ECO:0008006" key="4">
    <source>
        <dbReference type="Google" id="ProtNLM"/>
    </source>
</evidence>
<feature type="transmembrane region" description="Helical" evidence="1">
    <location>
        <begin position="144"/>
        <end position="172"/>
    </location>
</feature>